<dbReference type="PANTHER" id="PTHR22754">
    <property type="entry name" value="DISCO-INTERACTING PROTEIN 2 DIP2 -RELATED"/>
    <property type="match status" value="1"/>
</dbReference>
<dbReference type="NCBIfam" id="NF004510">
    <property type="entry name" value="PRK05851.1"/>
    <property type="match status" value="1"/>
</dbReference>
<name>A0A117IN68_MYCTH</name>
<dbReference type="STRING" id="1797.RMCT_3360"/>
<dbReference type="Pfam" id="PF00501">
    <property type="entry name" value="AMP-binding"/>
    <property type="match status" value="1"/>
</dbReference>
<evidence type="ECO:0000313" key="4">
    <source>
        <dbReference type="Proteomes" id="UP000069654"/>
    </source>
</evidence>
<dbReference type="Gene3D" id="3.30.300.30">
    <property type="match status" value="1"/>
</dbReference>
<keyword evidence="3" id="KW-0436">Ligase</keyword>
<dbReference type="InterPro" id="IPR045851">
    <property type="entry name" value="AMP-bd_C_sf"/>
</dbReference>
<accession>A0A117IN68</accession>
<evidence type="ECO:0000256" key="1">
    <source>
        <dbReference type="ARBA" id="ARBA00006432"/>
    </source>
</evidence>
<dbReference type="OMA" id="FRWLTWL"/>
<dbReference type="SUPFAM" id="SSF56801">
    <property type="entry name" value="Acetyl-CoA synthetase-like"/>
    <property type="match status" value="1"/>
</dbReference>
<dbReference type="InterPro" id="IPR042099">
    <property type="entry name" value="ANL_N_sf"/>
</dbReference>
<comment type="similarity">
    <text evidence="1">Belongs to the ATP-dependent AMP-binding enzyme family.</text>
</comment>
<dbReference type="Proteomes" id="UP000069654">
    <property type="component" value="Unassembled WGS sequence"/>
</dbReference>
<dbReference type="GO" id="GO:0006633">
    <property type="term" value="P:fatty acid biosynthetic process"/>
    <property type="evidence" value="ECO:0007669"/>
    <property type="project" value="TreeGrafter"/>
</dbReference>
<reference evidence="4" key="2">
    <citation type="submission" date="2016-02" db="EMBL/GenBank/DDBJ databases">
        <title>Draft genome sequence of five rapidly growing Mycobacterium species.</title>
        <authorList>
            <person name="Katahira K."/>
            <person name="Gotou Y."/>
            <person name="Iida K."/>
            <person name="Ogura Y."/>
            <person name="Hayashi T."/>
        </authorList>
    </citation>
    <scope>NUCLEOTIDE SEQUENCE [LARGE SCALE GENOMIC DNA]</scope>
    <source>
        <strain evidence="4">JCM6362</strain>
    </source>
</reference>
<comment type="caution">
    <text evidence="3">The sequence shown here is derived from an EMBL/GenBank/DDBJ whole genome shotgun (WGS) entry which is preliminary data.</text>
</comment>
<dbReference type="OrthoDB" id="3671040at2"/>
<reference evidence="3 4" key="1">
    <citation type="journal article" date="2016" name="Genome Announc.">
        <title>Draft Genome Sequences of Five Rapidly Growing Mycobacterium Species, M. thermoresistibile, M. fortuitum subsp. acetamidolyticum, M. canariasense, M. brisbanense, and M. novocastrense.</title>
        <authorList>
            <person name="Katahira K."/>
            <person name="Ogura Y."/>
            <person name="Gotoh Y."/>
            <person name="Hayashi T."/>
        </authorList>
    </citation>
    <scope>NUCLEOTIDE SEQUENCE [LARGE SCALE GENOMIC DNA]</scope>
    <source>
        <strain evidence="3 4">JCM6362</strain>
    </source>
</reference>
<proteinExistence type="inferred from homology"/>
<dbReference type="GO" id="GO:0005886">
    <property type="term" value="C:plasma membrane"/>
    <property type="evidence" value="ECO:0007669"/>
    <property type="project" value="TreeGrafter"/>
</dbReference>
<dbReference type="Gene3D" id="3.40.50.12780">
    <property type="entry name" value="N-terminal domain of ligase-like"/>
    <property type="match status" value="1"/>
</dbReference>
<dbReference type="GO" id="GO:0070566">
    <property type="term" value="F:adenylyltransferase activity"/>
    <property type="evidence" value="ECO:0007669"/>
    <property type="project" value="TreeGrafter"/>
</dbReference>
<evidence type="ECO:0000313" key="3">
    <source>
        <dbReference type="EMBL" id="GAT16391.1"/>
    </source>
</evidence>
<protein>
    <submittedName>
        <fullName evidence="3">Long-chain-fatty-acid--CoA ligase</fullName>
    </submittedName>
</protein>
<dbReference type="PROSITE" id="PS00455">
    <property type="entry name" value="AMP_BINDING"/>
    <property type="match status" value="1"/>
</dbReference>
<feature type="domain" description="AMP-dependent synthetase/ligase" evidence="2">
    <location>
        <begin position="27"/>
        <end position="392"/>
    </location>
</feature>
<evidence type="ECO:0000259" key="2">
    <source>
        <dbReference type="Pfam" id="PF00501"/>
    </source>
</evidence>
<sequence length="530" mass="55705">MTVLAQALADALTTAGADLVVLDQETRSWSRHPWPEVYVRAENVADRVLADEATAVGLVGEPTVELISAIIGALLAGAAVSVLPGPVRGADPRQWAQGTLKRFTGIGVRTVFSHGAQLELLRGVDDASGAPAIHDVSTVAHDRRSTTLLPPSEPNGIAILQGTAGSTGTPRTAALPAEAVLANLRGLTTRTSVTTDDVGCSWLPLYHDMGLSFLLSGALVGAELWQAPTTAFAASPFSWLHWLTASRATMTAAPNMAYGLIGKYSRRVTDVDLGRLRFALNGGEPVDCDATTRFATEMARFGFDAAALCPSYGLAESTCAVTVPIPGAGLQIDEVEVVTEAGTATRRHAVLGEAIPGMQVRIAPRPDQQVGITGREVGEVQIRGSSMMSGYLGEPPIDREAWFPTGDLGYFVDGGLVVCGRAKEMITVAGRNVFPTEIEQVAGQVPGVREGAVVAVGTNENSVRPGLVIVAEYRGRDEAGARSQVVQRVASECGVVPTDVLLRPPGSLPRTSSGKLRRLEVKRNLEGVGR</sequence>
<dbReference type="PANTHER" id="PTHR22754:SF32">
    <property type="entry name" value="DISCO-INTERACTING PROTEIN 2"/>
    <property type="match status" value="1"/>
</dbReference>
<dbReference type="GO" id="GO:0016874">
    <property type="term" value="F:ligase activity"/>
    <property type="evidence" value="ECO:0007669"/>
    <property type="project" value="UniProtKB-KW"/>
</dbReference>
<dbReference type="EMBL" id="BCTB01000044">
    <property type="protein sequence ID" value="GAT16391.1"/>
    <property type="molecule type" value="Genomic_DNA"/>
</dbReference>
<organism evidence="3 4">
    <name type="scientific">Mycolicibacterium thermoresistibile</name>
    <name type="common">Mycobacterium thermoresistibile</name>
    <dbReference type="NCBI Taxonomy" id="1797"/>
    <lineage>
        <taxon>Bacteria</taxon>
        <taxon>Bacillati</taxon>
        <taxon>Actinomycetota</taxon>
        <taxon>Actinomycetes</taxon>
        <taxon>Mycobacteriales</taxon>
        <taxon>Mycobacteriaceae</taxon>
        <taxon>Mycolicibacterium</taxon>
    </lineage>
</organism>
<dbReference type="AlphaFoldDB" id="A0A117IN68"/>
<gene>
    <name evidence="3" type="ORF">RMCT_3360</name>
</gene>
<dbReference type="InterPro" id="IPR020845">
    <property type="entry name" value="AMP-binding_CS"/>
</dbReference>
<dbReference type="InterPro" id="IPR000873">
    <property type="entry name" value="AMP-dep_synth/lig_dom"/>
</dbReference>